<reference evidence="8" key="1">
    <citation type="submission" date="2022-01" db="EMBL/GenBank/DDBJ databases">
        <authorList>
            <person name="King R."/>
        </authorList>
    </citation>
    <scope>NUCLEOTIDE SEQUENCE</scope>
</reference>
<keyword evidence="7" id="KW-0325">Glycoprotein</keyword>
<evidence type="ECO:0000256" key="5">
    <source>
        <dbReference type="ARBA" id="ARBA00022801"/>
    </source>
</evidence>
<evidence type="ECO:0000256" key="6">
    <source>
        <dbReference type="ARBA" id="ARBA00023157"/>
    </source>
</evidence>
<organism evidence="8 9">
    <name type="scientific">Diabrotica balteata</name>
    <name type="common">Banded cucumber beetle</name>
    <dbReference type="NCBI Taxonomy" id="107213"/>
    <lineage>
        <taxon>Eukaryota</taxon>
        <taxon>Metazoa</taxon>
        <taxon>Ecdysozoa</taxon>
        <taxon>Arthropoda</taxon>
        <taxon>Hexapoda</taxon>
        <taxon>Insecta</taxon>
        <taxon>Pterygota</taxon>
        <taxon>Neoptera</taxon>
        <taxon>Endopterygota</taxon>
        <taxon>Coleoptera</taxon>
        <taxon>Polyphaga</taxon>
        <taxon>Cucujiformia</taxon>
        <taxon>Chrysomeloidea</taxon>
        <taxon>Chrysomelidae</taxon>
        <taxon>Galerucinae</taxon>
        <taxon>Diabroticina</taxon>
        <taxon>Diabroticites</taxon>
        <taxon>Diabrotica</taxon>
    </lineage>
</organism>
<gene>
    <name evidence="8" type="ORF">DIABBA_LOCUS6591</name>
</gene>
<evidence type="ECO:0000313" key="9">
    <source>
        <dbReference type="Proteomes" id="UP001153709"/>
    </source>
</evidence>
<evidence type="ECO:0000256" key="2">
    <source>
        <dbReference type="ARBA" id="ARBA00005375"/>
    </source>
</evidence>
<dbReference type="InterPro" id="IPR000560">
    <property type="entry name" value="His_Pase_clade-2"/>
</dbReference>
<dbReference type="InterPro" id="IPR029033">
    <property type="entry name" value="His_PPase_superfam"/>
</dbReference>
<dbReference type="AlphaFoldDB" id="A0A9N9T0V7"/>
<dbReference type="OrthoDB" id="10257284at2759"/>
<accession>A0A9N9T0V7</accession>
<evidence type="ECO:0000256" key="7">
    <source>
        <dbReference type="ARBA" id="ARBA00023180"/>
    </source>
</evidence>
<dbReference type="InterPro" id="IPR050645">
    <property type="entry name" value="Histidine_acid_phosphatase"/>
</dbReference>
<dbReference type="CDD" id="cd07061">
    <property type="entry name" value="HP_HAP_like"/>
    <property type="match status" value="1"/>
</dbReference>
<dbReference type="PANTHER" id="PTHR11567">
    <property type="entry name" value="ACID PHOSPHATASE-RELATED"/>
    <property type="match status" value="1"/>
</dbReference>
<keyword evidence="9" id="KW-1185">Reference proteome</keyword>
<protein>
    <recommendedName>
        <fullName evidence="3">acid phosphatase</fullName>
        <ecNumber evidence="3">3.1.3.2</ecNumber>
    </recommendedName>
</protein>
<keyword evidence="6" id="KW-1015">Disulfide bond</keyword>
<comment type="catalytic activity">
    <reaction evidence="1">
        <text>a phosphate monoester + H2O = an alcohol + phosphate</text>
        <dbReference type="Rhea" id="RHEA:15017"/>
        <dbReference type="ChEBI" id="CHEBI:15377"/>
        <dbReference type="ChEBI" id="CHEBI:30879"/>
        <dbReference type="ChEBI" id="CHEBI:43474"/>
        <dbReference type="ChEBI" id="CHEBI:67140"/>
        <dbReference type="EC" id="3.1.3.2"/>
    </reaction>
</comment>
<evidence type="ECO:0000256" key="3">
    <source>
        <dbReference type="ARBA" id="ARBA00012646"/>
    </source>
</evidence>
<comment type="similarity">
    <text evidence="2">Belongs to the histidine acid phosphatase family.</text>
</comment>
<dbReference type="EMBL" id="OU898279">
    <property type="protein sequence ID" value="CAG9833174.1"/>
    <property type="molecule type" value="Genomic_DNA"/>
</dbReference>
<evidence type="ECO:0000256" key="4">
    <source>
        <dbReference type="ARBA" id="ARBA00022729"/>
    </source>
</evidence>
<sequence>MVPYSSSSDSDFSSDGIDMDHCFRPPNLPLSPTADISNLSDSTDATEMNTKIMYIDKKLFRHGNRCPEKSNLYKSSPYYNDSYFKPFGFGQLTNEGKLKVYNLGKEIRQRYSGFLDDEYSIDLISARSSDFNRTKASLQTMLSGLFPPTKDLTWLPGFNWQPIPYEYVERNSDQELFCFGCQNWDPTLDDFLATKDLRKYDKLLATLTNKTGEPYDTLLKAYYLYFGFQILTELNYTLPDWAHDVYPYPLKNLTLDYYGMITGSTTLRQMCGGYLLKHILDDTQSKIDGKLPAKKMFIWSGHENNVACLLRNMNLLKEDMVPNYGSFVALELHNINSTYGFKIYFKNDDNEPELLTVPNCNSFCPLKKFEELVEENIPENISLCRGTKSKFSYLILTIHFFSNTVLIGHVCHLQGIIFLSLSLSLSLSPLSLSLSLSLSSMEL</sequence>
<dbReference type="Pfam" id="PF00328">
    <property type="entry name" value="His_Phos_2"/>
    <property type="match status" value="1"/>
</dbReference>
<dbReference type="PANTHER" id="PTHR11567:SF211">
    <property type="entry name" value="PROSTATIC ACID PHOSPHATASE"/>
    <property type="match status" value="1"/>
</dbReference>
<evidence type="ECO:0000313" key="8">
    <source>
        <dbReference type="EMBL" id="CAG9833174.1"/>
    </source>
</evidence>
<keyword evidence="4" id="KW-0732">Signal</keyword>
<evidence type="ECO:0000256" key="1">
    <source>
        <dbReference type="ARBA" id="ARBA00000032"/>
    </source>
</evidence>
<dbReference type="Proteomes" id="UP001153709">
    <property type="component" value="Chromosome 4"/>
</dbReference>
<dbReference type="Gene3D" id="3.40.50.1240">
    <property type="entry name" value="Phosphoglycerate mutase-like"/>
    <property type="match status" value="1"/>
</dbReference>
<proteinExistence type="inferred from homology"/>
<keyword evidence="5" id="KW-0378">Hydrolase</keyword>
<dbReference type="EC" id="3.1.3.2" evidence="3"/>
<dbReference type="GO" id="GO:0003993">
    <property type="term" value="F:acid phosphatase activity"/>
    <property type="evidence" value="ECO:0007669"/>
    <property type="project" value="UniProtKB-EC"/>
</dbReference>
<dbReference type="SUPFAM" id="SSF53254">
    <property type="entry name" value="Phosphoglycerate mutase-like"/>
    <property type="match status" value="1"/>
</dbReference>
<name>A0A9N9T0V7_DIABA</name>